<reference evidence="2" key="2">
    <citation type="submission" date="2016-06" db="EMBL/GenBank/DDBJ databases">
        <title>The genome of a short-lived fish provides insights into sex chromosome evolution and the genetic control of aging.</title>
        <authorList>
            <person name="Reichwald K."/>
            <person name="Felder M."/>
            <person name="Petzold A."/>
            <person name="Koch P."/>
            <person name="Groth M."/>
            <person name="Platzer M."/>
        </authorList>
    </citation>
    <scope>NUCLEOTIDE SEQUENCE</scope>
    <source>
        <tissue evidence="2">Brain</tissue>
    </source>
</reference>
<protein>
    <submittedName>
        <fullName evidence="2">Uncharacterized protein</fullName>
    </submittedName>
</protein>
<dbReference type="AlphaFoldDB" id="A0A1A8RNY8"/>
<evidence type="ECO:0000256" key="1">
    <source>
        <dbReference type="SAM" id="MobiDB-lite"/>
    </source>
</evidence>
<evidence type="ECO:0000313" key="2">
    <source>
        <dbReference type="EMBL" id="SBS07407.1"/>
    </source>
</evidence>
<feature type="region of interest" description="Disordered" evidence="1">
    <location>
        <begin position="54"/>
        <end position="74"/>
    </location>
</feature>
<feature type="compositionally biased region" description="Basic and acidic residues" evidence="1">
    <location>
        <begin position="131"/>
        <end position="146"/>
    </location>
</feature>
<feature type="region of interest" description="Disordered" evidence="1">
    <location>
        <begin position="111"/>
        <end position="146"/>
    </location>
</feature>
<feature type="non-terminal residue" evidence="2">
    <location>
        <position position="146"/>
    </location>
</feature>
<accession>A0A1A8RNY8</accession>
<feature type="non-terminal residue" evidence="2">
    <location>
        <position position="1"/>
    </location>
</feature>
<organism evidence="2">
    <name type="scientific">Nothobranchius rachovii</name>
    <name type="common">bluefin notho</name>
    <dbReference type="NCBI Taxonomy" id="451742"/>
    <lineage>
        <taxon>Eukaryota</taxon>
        <taxon>Metazoa</taxon>
        <taxon>Chordata</taxon>
        <taxon>Craniata</taxon>
        <taxon>Vertebrata</taxon>
        <taxon>Euteleostomi</taxon>
        <taxon>Actinopterygii</taxon>
        <taxon>Neopterygii</taxon>
        <taxon>Teleostei</taxon>
        <taxon>Neoteleostei</taxon>
        <taxon>Acanthomorphata</taxon>
        <taxon>Ovalentaria</taxon>
        <taxon>Atherinomorphae</taxon>
        <taxon>Cyprinodontiformes</taxon>
        <taxon>Nothobranchiidae</taxon>
        <taxon>Nothobranchius</taxon>
    </lineage>
</organism>
<reference evidence="2" key="1">
    <citation type="submission" date="2016-05" db="EMBL/GenBank/DDBJ databases">
        <authorList>
            <person name="Lavstsen T."/>
            <person name="Jespersen J.S."/>
        </authorList>
    </citation>
    <scope>NUCLEOTIDE SEQUENCE</scope>
    <source>
        <tissue evidence="2">Brain</tissue>
    </source>
</reference>
<feature type="compositionally biased region" description="Polar residues" evidence="1">
    <location>
        <begin position="54"/>
        <end position="64"/>
    </location>
</feature>
<gene>
    <name evidence="2" type="primary">Nfu_g_1_023625</name>
</gene>
<dbReference type="EMBL" id="HAEI01009308">
    <property type="protein sequence ID" value="SBS07407.1"/>
    <property type="molecule type" value="Transcribed_RNA"/>
</dbReference>
<sequence length="146" mass="16610">HYLRKCRCFIHYSVIVLTRLCIEFPGLPALNTFNPDLQEITTLVIFITPRLGNRSSQPRFSSATEPDRMTESQVDPAEFARLRVEVAQQRATLDQQTAEISQLRAEMNQFHAVADRQATHRASSPAVHRSATTDHSRHRQDGTTPQ</sequence>
<name>A0A1A8RNY8_9TELE</name>
<proteinExistence type="predicted"/>